<feature type="region of interest" description="Disordered" evidence="1">
    <location>
        <begin position="25"/>
        <end position="48"/>
    </location>
</feature>
<feature type="region of interest" description="Disordered" evidence="1">
    <location>
        <begin position="66"/>
        <end position="135"/>
    </location>
</feature>
<keyword evidence="3" id="KW-1185">Reference proteome</keyword>
<dbReference type="Proteomes" id="UP001438707">
    <property type="component" value="Unassembled WGS sequence"/>
</dbReference>
<evidence type="ECO:0000256" key="1">
    <source>
        <dbReference type="SAM" id="MobiDB-lite"/>
    </source>
</evidence>
<organism evidence="2 3">
    <name type="scientific">Apatococcus lobatus</name>
    <dbReference type="NCBI Taxonomy" id="904363"/>
    <lineage>
        <taxon>Eukaryota</taxon>
        <taxon>Viridiplantae</taxon>
        <taxon>Chlorophyta</taxon>
        <taxon>core chlorophytes</taxon>
        <taxon>Trebouxiophyceae</taxon>
        <taxon>Chlorellales</taxon>
        <taxon>Chlorellaceae</taxon>
        <taxon>Apatococcus</taxon>
    </lineage>
</organism>
<evidence type="ECO:0000313" key="2">
    <source>
        <dbReference type="EMBL" id="KAK9822134.1"/>
    </source>
</evidence>
<comment type="caution">
    <text evidence="2">The sequence shown here is derived from an EMBL/GenBank/DDBJ whole genome shotgun (WGS) entry which is preliminary data.</text>
</comment>
<sequence>MSHKGDKAASPIAFLEEFGLDQKGWKFSKNRRAQGSRGPAEEVYMDAEGHEYRGREAVVRWDCDFEPPKRHTAQPKAAKASAPSASRAASTVDALQQDGHDEATKSHHQLHDAMRSGQGQDGTARTPSGTHAHAPGALINASLSQPTHLQTIMTVLKTSPAGLTSHDLASAAGLEIAAVIARLQQDSDQFLRLPHPNGYHTFIYTMRHARSLLHRHHTVLPASIDRHFQMSEADDPTLLNSHLNPNKAMQGQLHTICMPAEGLPAAQKQRIMQAAAQQLEDRPVDEAAKAAAEAQQPLHTVQRARVVQLGMPNQAAGQRPCHPKGLPLP</sequence>
<name>A0AAW1QL36_9CHLO</name>
<evidence type="ECO:0000313" key="3">
    <source>
        <dbReference type="Proteomes" id="UP001438707"/>
    </source>
</evidence>
<accession>A0AAW1QL36</accession>
<dbReference type="EMBL" id="JALJOS010000034">
    <property type="protein sequence ID" value="KAK9822134.1"/>
    <property type="molecule type" value="Genomic_DNA"/>
</dbReference>
<reference evidence="2 3" key="1">
    <citation type="journal article" date="2024" name="Nat. Commun.">
        <title>Phylogenomics reveals the evolutionary origins of lichenization in chlorophyte algae.</title>
        <authorList>
            <person name="Puginier C."/>
            <person name="Libourel C."/>
            <person name="Otte J."/>
            <person name="Skaloud P."/>
            <person name="Haon M."/>
            <person name="Grisel S."/>
            <person name="Petersen M."/>
            <person name="Berrin J.G."/>
            <person name="Delaux P.M."/>
            <person name="Dal Grande F."/>
            <person name="Keller J."/>
        </authorList>
    </citation>
    <scope>NUCLEOTIDE SEQUENCE [LARGE SCALE GENOMIC DNA]</scope>
    <source>
        <strain evidence="2 3">SAG 2145</strain>
    </source>
</reference>
<protein>
    <submittedName>
        <fullName evidence="2">Uncharacterized protein</fullName>
    </submittedName>
</protein>
<feature type="compositionally biased region" description="Low complexity" evidence="1">
    <location>
        <begin position="74"/>
        <end position="90"/>
    </location>
</feature>
<dbReference type="AlphaFoldDB" id="A0AAW1QL36"/>
<proteinExistence type="predicted"/>
<feature type="compositionally biased region" description="Basic and acidic residues" evidence="1">
    <location>
        <begin position="98"/>
        <end position="114"/>
    </location>
</feature>
<gene>
    <name evidence="2" type="ORF">WJX74_009884</name>
</gene>
<feature type="compositionally biased region" description="Polar residues" evidence="1">
    <location>
        <begin position="117"/>
        <end position="129"/>
    </location>
</feature>